<dbReference type="InterPro" id="IPR035906">
    <property type="entry name" value="MetI-like_sf"/>
</dbReference>
<feature type="transmembrane region" description="Helical" evidence="7">
    <location>
        <begin position="192"/>
        <end position="215"/>
    </location>
</feature>
<dbReference type="PANTHER" id="PTHR32243:SF34">
    <property type="entry name" value="GALACTOOLIGOSACCHARIDES TRANSPORT SYSTEM PERMEASE PROTEIN GANQ"/>
    <property type="match status" value="1"/>
</dbReference>
<feature type="transmembrane region" description="Helical" evidence="7">
    <location>
        <begin position="117"/>
        <end position="139"/>
    </location>
</feature>
<dbReference type="OrthoDB" id="9794684at2"/>
<proteinExistence type="inferred from homology"/>
<feature type="transmembrane region" description="Helical" evidence="7">
    <location>
        <begin position="251"/>
        <end position="272"/>
    </location>
</feature>
<feature type="domain" description="ABC transmembrane type-1" evidence="8">
    <location>
        <begin position="80"/>
        <end position="272"/>
    </location>
</feature>
<accession>A0A8J3ABY8</accession>
<dbReference type="PROSITE" id="PS50928">
    <property type="entry name" value="ABC_TM1"/>
    <property type="match status" value="1"/>
</dbReference>
<dbReference type="Proteomes" id="UP000626244">
    <property type="component" value="Unassembled WGS sequence"/>
</dbReference>
<feature type="transmembrane region" description="Helical" evidence="7">
    <location>
        <begin position="151"/>
        <end position="171"/>
    </location>
</feature>
<feature type="transmembrane region" description="Helical" evidence="7">
    <location>
        <begin position="86"/>
        <end position="105"/>
    </location>
</feature>
<keyword evidence="3" id="KW-1003">Cell membrane</keyword>
<dbReference type="EMBL" id="BMHB01000001">
    <property type="protein sequence ID" value="GGI10097.1"/>
    <property type="molecule type" value="Genomic_DNA"/>
</dbReference>
<evidence type="ECO:0000256" key="5">
    <source>
        <dbReference type="ARBA" id="ARBA00022989"/>
    </source>
</evidence>
<comment type="similarity">
    <text evidence="7">Belongs to the binding-protein-dependent transport system permease family.</text>
</comment>
<dbReference type="PANTHER" id="PTHR32243">
    <property type="entry name" value="MALTOSE TRANSPORT SYSTEM PERMEASE-RELATED"/>
    <property type="match status" value="1"/>
</dbReference>
<dbReference type="SUPFAM" id="SSF161098">
    <property type="entry name" value="MetI-like"/>
    <property type="match status" value="1"/>
</dbReference>
<keyword evidence="4 7" id="KW-0812">Transmembrane</keyword>
<dbReference type="GO" id="GO:0005886">
    <property type="term" value="C:plasma membrane"/>
    <property type="evidence" value="ECO:0007669"/>
    <property type="project" value="UniProtKB-SubCell"/>
</dbReference>
<reference evidence="10" key="1">
    <citation type="journal article" date="2019" name="Int. J. Syst. Evol. Microbiol.">
        <title>The Global Catalogue of Microorganisms (GCM) 10K type strain sequencing project: providing services to taxonomists for standard genome sequencing and annotation.</title>
        <authorList>
            <consortium name="The Broad Institute Genomics Platform"/>
            <consortium name="The Broad Institute Genome Sequencing Center for Infectious Disease"/>
            <person name="Wu L."/>
            <person name="Ma J."/>
        </authorList>
    </citation>
    <scope>NUCLEOTIDE SEQUENCE [LARGE SCALE GENOMIC DNA]</scope>
    <source>
        <strain evidence="10">CGMCC 1.14993</strain>
    </source>
</reference>
<comment type="caution">
    <text evidence="9">The sequence shown here is derived from an EMBL/GenBank/DDBJ whole genome shotgun (WGS) entry which is preliminary data.</text>
</comment>
<dbReference type="InterPro" id="IPR050901">
    <property type="entry name" value="BP-dep_ABC_trans_perm"/>
</dbReference>
<evidence type="ECO:0000313" key="9">
    <source>
        <dbReference type="EMBL" id="GGI10097.1"/>
    </source>
</evidence>
<evidence type="ECO:0000256" key="6">
    <source>
        <dbReference type="ARBA" id="ARBA00023136"/>
    </source>
</evidence>
<dbReference type="CDD" id="cd06261">
    <property type="entry name" value="TM_PBP2"/>
    <property type="match status" value="1"/>
</dbReference>
<comment type="subcellular location">
    <subcellularLocation>
        <location evidence="1 7">Cell membrane</location>
        <topology evidence="1 7">Multi-pass membrane protein</topology>
    </subcellularLocation>
</comment>
<evidence type="ECO:0000256" key="1">
    <source>
        <dbReference type="ARBA" id="ARBA00004651"/>
    </source>
</evidence>
<organism evidence="9 10">
    <name type="scientific">Gottfriedia solisilvae</name>
    <dbReference type="NCBI Taxonomy" id="1516104"/>
    <lineage>
        <taxon>Bacteria</taxon>
        <taxon>Bacillati</taxon>
        <taxon>Bacillota</taxon>
        <taxon>Bacilli</taxon>
        <taxon>Bacillales</taxon>
        <taxon>Bacillaceae</taxon>
        <taxon>Gottfriedia</taxon>
    </lineage>
</organism>
<name>A0A8J3ABY8_9BACI</name>
<evidence type="ECO:0000256" key="3">
    <source>
        <dbReference type="ARBA" id="ARBA00022475"/>
    </source>
</evidence>
<keyword evidence="2 7" id="KW-0813">Transport</keyword>
<dbReference type="Gene3D" id="1.10.3720.10">
    <property type="entry name" value="MetI-like"/>
    <property type="match status" value="1"/>
</dbReference>
<dbReference type="GO" id="GO:0015423">
    <property type="term" value="F:ABC-type maltose transporter activity"/>
    <property type="evidence" value="ECO:0007669"/>
    <property type="project" value="TreeGrafter"/>
</dbReference>
<dbReference type="InterPro" id="IPR000515">
    <property type="entry name" value="MetI-like"/>
</dbReference>
<gene>
    <name evidence="9" type="ORF">GCM10007380_01080</name>
</gene>
<dbReference type="AlphaFoldDB" id="A0A8J3ABY8"/>
<evidence type="ECO:0000256" key="4">
    <source>
        <dbReference type="ARBA" id="ARBA00022692"/>
    </source>
</evidence>
<dbReference type="GO" id="GO:0042956">
    <property type="term" value="P:maltodextrin transmembrane transport"/>
    <property type="evidence" value="ECO:0007669"/>
    <property type="project" value="TreeGrafter"/>
</dbReference>
<feature type="transmembrane region" description="Helical" evidence="7">
    <location>
        <begin position="12"/>
        <end position="42"/>
    </location>
</feature>
<keyword evidence="10" id="KW-1185">Reference proteome</keyword>
<keyword evidence="6 7" id="KW-0472">Membrane</keyword>
<dbReference type="RefSeq" id="WP_088002713.1">
    <property type="nucleotide sequence ID" value="NZ_BMHB01000001.1"/>
</dbReference>
<dbReference type="Pfam" id="PF00528">
    <property type="entry name" value="BPD_transp_1"/>
    <property type="match status" value="1"/>
</dbReference>
<evidence type="ECO:0000256" key="2">
    <source>
        <dbReference type="ARBA" id="ARBA00022448"/>
    </source>
</evidence>
<keyword evidence="5 7" id="KW-1133">Transmembrane helix</keyword>
<sequence length="287" mass="31893">MSTNIKMNKKSFNFGSALLTSLTYILLILVAIVVLFPIIWIVGSSFGESTGLASATPIPKNPTIEHYKELFEKTKFSLWYWNTLKIALLNMVISVFLSTSAAYVFSRFKFKGKKFGMVAILVLQMFPSFMGMIAIYILFLNFGLLNNHLGLVLVYAAGQIPFNTWLIKGYLGAVPKALDESAMIDGATKTQIFFKIILPLSKPILTFVALTQFMAPWMDFILPRLLISSNEKKTLAIGLFELIKGQTNQNFTMFAAGAVLVAVPITILYVWLQKYIIQGVTAGANKG</sequence>
<protein>
    <submittedName>
        <fullName evidence="9">Sugar ABC transporter permease</fullName>
    </submittedName>
</protein>
<evidence type="ECO:0000259" key="8">
    <source>
        <dbReference type="PROSITE" id="PS50928"/>
    </source>
</evidence>
<evidence type="ECO:0000256" key="7">
    <source>
        <dbReference type="RuleBase" id="RU363032"/>
    </source>
</evidence>
<evidence type="ECO:0000313" key="10">
    <source>
        <dbReference type="Proteomes" id="UP000626244"/>
    </source>
</evidence>